<organism evidence="1 2">
    <name type="scientific">Diplodia corticola</name>
    <dbReference type="NCBI Taxonomy" id="236234"/>
    <lineage>
        <taxon>Eukaryota</taxon>
        <taxon>Fungi</taxon>
        <taxon>Dikarya</taxon>
        <taxon>Ascomycota</taxon>
        <taxon>Pezizomycotina</taxon>
        <taxon>Dothideomycetes</taxon>
        <taxon>Dothideomycetes incertae sedis</taxon>
        <taxon>Botryosphaeriales</taxon>
        <taxon>Botryosphaeriaceae</taxon>
        <taxon>Diplodia</taxon>
    </lineage>
</organism>
<gene>
    <name evidence="1" type="ORF">BKCO1_2700080</name>
</gene>
<dbReference type="AlphaFoldDB" id="A0A1J9S198"/>
<comment type="caution">
    <text evidence="1">The sequence shown here is derived from an EMBL/GenBank/DDBJ whole genome shotgun (WGS) entry which is preliminary data.</text>
</comment>
<keyword evidence="2" id="KW-1185">Reference proteome</keyword>
<dbReference type="RefSeq" id="XP_020130056.1">
    <property type="nucleotide sequence ID" value="XM_020273614.1"/>
</dbReference>
<name>A0A1J9S198_9PEZI</name>
<reference evidence="1 2" key="1">
    <citation type="submission" date="2016-10" db="EMBL/GenBank/DDBJ databases">
        <title>Proteomics and genomics reveal pathogen-plant mechanisms compatible with a hemibiotrophic lifestyle of Diplodia corticola.</title>
        <authorList>
            <person name="Fernandes I."/>
            <person name="De Jonge R."/>
            <person name="Van De Peer Y."/>
            <person name="Devreese B."/>
            <person name="Alves A."/>
            <person name="Esteves A.C."/>
        </authorList>
    </citation>
    <scope>NUCLEOTIDE SEQUENCE [LARGE SCALE GENOMIC DNA]</scope>
    <source>
        <strain evidence="1 2">CBS 112549</strain>
    </source>
</reference>
<sequence>MAPDELRVSLDDLRSAADTTFQNASAASLPALTTSSLKVLRSRSRPSTAWRWLVAVGGNADVNAVDALAEVGCEVKTTRDREIVSLGAGLDDVRARRIHRRIKREDKFDGLCLPFGDAPR</sequence>
<protein>
    <submittedName>
        <fullName evidence="1">Uncharacterized protein</fullName>
    </submittedName>
</protein>
<evidence type="ECO:0000313" key="1">
    <source>
        <dbReference type="EMBL" id="OJD33796.1"/>
    </source>
</evidence>
<proteinExistence type="predicted"/>
<dbReference type="EMBL" id="MNUE01000027">
    <property type="protein sequence ID" value="OJD33796.1"/>
    <property type="molecule type" value="Genomic_DNA"/>
</dbReference>
<accession>A0A1J9S198</accession>
<dbReference type="Proteomes" id="UP000183809">
    <property type="component" value="Unassembled WGS sequence"/>
</dbReference>
<dbReference type="GeneID" id="31013875"/>
<evidence type="ECO:0000313" key="2">
    <source>
        <dbReference type="Proteomes" id="UP000183809"/>
    </source>
</evidence>